<sequence>MGHSHSRDKWRHKVKEPRYDHLIKRQTSSSKPGNKSVARHQPLCPTPVFSVVPITVNAMSQDTRHSSIKPPTDPTQDVPSTNVENVVAAGSKDLSRSLQMIFDKSFTPPLTEFALPESDVSPVPLNSLTVSLIQHSLVSVNGSIEIEHKLPQYILDDKDEQERLKAMPSDLTRAFIQDDLKKENVVTEIVSLSAVLEQDDFEVLLHAFVTCIDQSPLLKIHLLDGLSQLIRNASQDYIDSDDLVTILKLLHQRLINTHKQSTGHTYRLALTISNVLDSMVDSQVKGQSSEQLSTPLNDYLDELLQKSSDAYLGGLPNPERHPRSKESSYIHLKVFHPDVLYKNRGFLGTRDFLKKIVLIVKNVFGCTNPCWTRATTLVYQAAYASQALMHINDDGSVLKTALQRTGKVIQGISGVVSAIKGFDIIGIIDGLNNIQQGLTGAENFAKLVTSTYTNAKRLMESGQGLFQTLQDCFKQKSAWYPALRVLDRSILECRLADFEELARKSPCKKDPAFQWGLCQRLGEIAANDLWDYKTRKCAIDFLGELYKDDSAWGPHTDIKQWIVCILSQLANLESDGTFSHVQVLLKELETDGSNEKRELYRKCRSDSAVAYPMIFCQSPKQSSLLNHVQNKPDLRSPLLQLKLKQLKDKHDDVYISPKAKSSPRAIGTFDLMSKVQEFLQSKKTMFLLQGDSGAGKSTFNRALEIDLLDFTDIQIKELKEHHEFILICDGYDESQQTKNLYQSNLLNQHGEWRVQMIISCRTEYNGVDYKHLYQPTERNNGGDDELFEEAIITPFDKIQIQEYIERYLELKKQQDTSSKDSYWEIDEYQKALKQIPNLHDLVKNPFLLKLAMEALPQLLDKNSEFSAANVTRISLYDRFVRQWIERNKTRLGEMELNTQDRELFKTLYESRFDACAIAYMKEFVTAIYDHQEGKPVVNYLEYRNREPWKKSLFNKEDGKSLLREAIPLIRNGGQHRFIHKSVLEYGISLAVFDPNENYTDMPQIPSKSRRGGTGSVTSLDEVLLEDHSSIPNEQSLLDTPLGRINFSKTDENAKIAAANAITILIRAGVSFIGADLQGIKIPGADLSYGVFGLACLEGADLRDANLRNIWLRQANLRGAQMTGVQFGELPYLQQDSKVKCYVFSPDGKILAVGTWNGEIHLYETSGWERIRSLKGHSDGASDVAFSAASDRIASVSFDNTVRLWDVDTGNCIQTIQGHRGWVASVAYSPKGDQIASGSDDSTGRLWDVDTGNCIQILKVHNGWAFNWVLSVVYSPKGNQIASGNLDKTVRLWDVDTVDCIQTLQGHSNYVGSVVYSPKGDQIASGSEDKTVRVWDVDTGNCIQILQGHTGDVLNVAYSPGGDQIASGSDDGAVKLWSVDSGVWTLECGLWIVSFYYSRLQWGGVRSIACRNGIDGYYLVTGSDDKSVRRWHVKEGDGEHRVYLCWSSSHEVLAVNGVSLDGVRGLSRLNWELLHQRGALAPTSLRSQS</sequence>
<dbReference type="Pfam" id="PF23948">
    <property type="entry name" value="ARM_5"/>
    <property type="match status" value="2"/>
</dbReference>
<reference evidence="6" key="1">
    <citation type="journal article" date="2020" name="Fungal Divers.">
        <title>Resolving the Mortierellaceae phylogeny through synthesis of multi-gene phylogenetics and phylogenomics.</title>
        <authorList>
            <person name="Vandepol N."/>
            <person name="Liber J."/>
            <person name="Desiro A."/>
            <person name="Na H."/>
            <person name="Kennedy M."/>
            <person name="Barry K."/>
            <person name="Grigoriev I.V."/>
            <person name="Miller A.N."/>
            <person name="O'Donnell K."/>
            <person name="Stajich J.E."/>
            <person name="Bonito G."/>
        </authorList>
    </citation>
    <scope>NUCLEOTIDE SEQUENCE</scope>
    <source>
        <strain evidence="6">NRRL 2769</strain>
    </source>
</reference>
<dbReference type="SUPFAM" id="SSF48371">
    <property type="entry name" value="ARM repeat"/>
    <property type="match status" value="1"/>
</dbReference>
<feature type="region of interest" description="Disordered" evidence="4">
    <location>
        <begin position="1"/>
        <end position="41"/>
    </location>
</feature>
<feature type="domain" description="Arm-like repeat" evidence="5">
    <location>
        <begin position="157"/>
        <end position="305"/>
    </location>
</feature>
<dbReference type="InterPro" id="IPR056251">
    <property type="entry name" value="Arm_rpt_dom"/>
</dbReference>
<dbReference type="Pfam" id="PF00805">
    <property type="entry name" value="Pentapeptide"/>
    <property type="match status" value="1"/>
</dbReference>
<dbReference type="PRINTS" id="PR00320">
    <property type="entry name" value="GPROTEINBRPT"/>
</dbReference>
<dbReference type="PANTHER" id="PTHR22847">
    <property type="entry name" value="WD40 REPEAT PROTEIN"/>
    <property type="match status" value="1"/>
</dbReference>
<comment type="caution">
    <text evidence="6">The sequence shown here is derived from an EMBL/GenBank/DDBJ whole genome shotgun (WGS) entry which is preliminary data.</text>
</comment>
<feature type="repeat" description="WD" evidence="3">
    <location>
        <begin position="1414"/>
        <end position="1440"/>
    </location>
</feature>
<keyword evidence="1 3" id="KW-0853">WD repeat</keyword>
<name>A0A9P6N2H8_9FUNG</name>
<evidence type="ECO:0000256" key="1">
    <source>
        <dbReference type="ARBA" id="ARBA00022574"/>
    </source>
</evidence>
<dbReference type="Proteomes" id="UP000703661">
    <property type="component" value="Unassembled WGS sequence"/>
</dbReference>
<feature type="compositionally biased region" description="Basic residues" evidence="4">
    <location>
        <begin position="1"/>
        <end position="15"/>
    </location>
</feature>
<evidence type="ECO:0000259" key="5">
    <source>
        <dbReference type="Pfam" id="PF23948"/>
    </source>
</evidence>
<dbReference type="PROSITE" id="PS50082">
    <property type="entry name" value="WD_REPEATS_2"/>
    <property type="match status" value="6"/>
</dbReference>
<dbReference type="PROSITE" id="PS00675">
    <property type="entry name" value="SIGMA54_INTERACT_1"/>
    <property type="match status" value="1"/>
</dbReference>
<keyword evidence="7" id="KW-1185">Reference proteome</keyword>
<accession>A0A9P6N2H8</accession>
<dbReference type="PROSITE" id="PS50294">
    <property type="entry name" value="WD_REPEATS_REGION"/>
    <property type="match status" value="5"/>
</dbReference>
<feature type="repeat" description="WD" evidence="3">
    <location>
        <begin position="1268"/>
        <end position="1302"/>
    </location>
</feature>
<feature type="repeat" description="WD" evidence="3">
    <location>
        <begin position="1215"/>
        <end position="1256"/>
    </location>
</feature>
<organism evidence="6 7">
    <name type="scientific">Entomortierella chlamydospora</name>
    <dbReference type="NCBI Taxonomy" id="101097"/>
    <lineage>
        <taxon>Eukaryota</taxon>
        <taxon>Fungi</taxon>
        <taxon>Fungi incertae sedis</taxon>
        <taxon>Mucoromycota</taxon>
        <taxon>Mortierellomycotina</taxon>
        <taxon>Mortierellomycetes</taxon>
        <taxon>Mortierellales</taxon>
        <taxon>Mortierellaceae</taxon>
        <taxon>Entomortierella</taxon>
    </lineage>
</organism>
<dbReference type="InterPro" id="IPR019775">
    <property type="entry name" value="WD40_repeat_CS"/>
</dbReference>
<dbReference type="Gene3D" id="2.160.20.80">
    <property type="entry name" value="E3 ubiquitin-protein ligase SopA"/>
    <property type="match status" value="1"/>
</dbReference>
<dbReference type="InterPro" id="IPR020472">
    <property type="entry name" value="WD40_PAC1"/>
</dbReference>
<evidence type="ECO:0000313" key="7">
    <source>
        <dbReference type="Proteomes" id="UP000703661"/>
    </source>
</evidence>
<dbReference type="InterPro" id="IPR025662">
    <property type="entry name" value="Sigma_54_int_dom_ATP-bd_1"/>
</dbReference>
<evidence type="ECO:0000256" key="4">
    <source>
        <dbReference type="SAM" id="MobiDB-lite"/>
    </source>
</evidence>
<dbReference type="EMBL" id="JAAAID010000085">
    <property type="protein sequence ID" value="KAG0022811.1"/>
    <property type="molecule type" value="Genomic_DNA"/>
</dbReference>
<protein>
    <recommendedName>
        <fullName evidence="5">Arm-like repeat domain-containing protein</fullName>
    </recommendedName>
</protein>
<dbReference type="GO" id="GO:1990234">
    <property type="term" value="C:transferase complex"/>
    <property type="evidence" value="ECO:0007669"/>
    <property type="project" value="UniProtKB-ARBA"/>
</dbReference>
<dbReference type="SUPFAM" id="SSF141571">
    <property type="entry name" value="Pentapeptide repeat-like"/>
    <property type="match status" value="1"/>
</dbReference>
<dbReference type="CDD" id="cd00200">
    <property type="entry name" value="WD40"/>
    <property type="match status" value="1"/>
</dbReference>
<evidence type="ECO:0000256" key="2">
    <source>
        <dbReference type="ARBA" id="ARBA00022737"/>
    </source>
</evidence>
<dbReference type="InterPro" id="IPR015943">
    <property type="entry name" value="WD40/YVTN_repeat-like_dom_sf"/>
</dbReference>
<dbReference type="PROSITE" id="PS00678">
    <property type="entry name" value="WD_REPEATS_1"/>
    <property type="match status" value="3"/>
</dbReference>
<feature type="repeat" description="WD" evidence="3">
    <location>
        <begin position="1173"/>
        <end position="1214"/>
    </location>
</feature>
<dbReference type="InterPro" id="IPR036322">
    <property type="entry name" value="WD40_repeat_dom_sf"/>
</dbReference>
<dbReference type="InterPro" id="IPR001646">
    <property type="entry name" value="5peptide_repeat"/>
</dbReference>
<feature type="repeat" description="WD" evidence="3">
    <location>
        <begin position="1345"/>
        <end position="1381"/>
    </location>
</feature>
<evidence type="ECO:0000256" key="3">
    <source>
        <dbReference type="PROSITE-ProRule" id="PRU00221"/>
    </source>
</evidence>
<feature type="region of interest" description="Disordered" evidence="4">
    <location>
        <begin position="61"/>
        <end position="80"/>
    </location>
</feature>
<dbReference type="Gene3D" id="2.130.10.10">
    <property type="entry name" value="YVTN repeat-like/Quinoprotein amine dehydrogenase"/>
    <property type="match status" value="3"/>
</dbReference>
<dbReference type="SMART" id="SM00320">
    <property type="entry name" value="WD40"/>
    <property type="match status" value="7"/>
</dbReference>
<dbReference type="InterPro" id="IPR016024">
    <property type="entry name" value="ARM-type_fold"/>
</dbReference>
<dbReference type="SUPFAM" id="SSF50978">
    <property type="entry name" value="WD40 repeat-like"/>
    <property type="match status" value="1"/>
</dbReference>
<evidence type="ECO:0000313" key="6">
    <source>
        <dbReference type="EMBL" id="KAG0022811.1"/>
    </source>
</evidence>
<dbReference type="PANTHER" id="PTHR22847:SF637">
    <property type="entry name" value="WD REPEAT DOMAIN 5B"/>
    <property type="match status" value="1"/>
</dbReference>
<feature type="domain" description="Arm-like repeat" evidence="5">
    <location>
        <begin position="377"/>
        <end position="571"/>
    </location>
</feature>
<proteinExistence type="predicted"/>
<feature type="repeat" description="WD" evidence="3">
    <location>
        <begin position="1303"/>
        <end position="1344"/>
    </location>
</feature>
<dbReference type="InterPro" id="IPR001680">
    <property type="entry name" value="WD40_rpt"/>
</dbReference>
<keyword evidence="2" id="KW-0677">Repeat</keyword>
<gene>
    <name evidence="6" type="ORF">BGZ80_011092</name>
</gene>
<dbReference type="Pfam" id="PF00400">
    <property type="entry name" value="WD40"/>
    <property type="match status" value="7"/>
</dbReference>